<evidence type="ECO:0000313" key="6">
    <source>
        <dbReference type="Proteomes" id="UP001432099"/>
    </source>
</evidence>
<dbReference type="Pfam" id="PF04167">
    <property type="entry name" value="DUF402"/>
    <property type="match status" value="1"/>
</dbReference>
<dbReference type="NCBIfam" id="NF010183">
    <property type="entry name" value="PRK13662.1"/>
    <property type="match status" value="1"/>
</dbReference>
<evidence type="ECO:0000313" key="5">
    <source>
        <dbReference type="EMBL" id="BEH90327.1"/>
    </source>
</evidence>
<evidence type="ECO:0000256" key="1">
    <source>
        <dbReference type="ARBA" id="ARBA00022723"/>
    </source>
</evidence>
<sequence length="180" mass="21536">MAMNYPKIGQTVEIHSYKHNSNIHRIWQETTILDVSNGVVIGANHKTLVMESDGRTWYTREPAVCYFFSEYWFNVLCMLRKDGVYFYCNLSSPFVYDQKTIKYIDYDLDIKVYPNLKYDILDVEEYRRHGEEMGYSSEVKEIINQQLLLLKEMIESKKGPFAPGFAEYWYDIYKKRLIKR</sequence>
<keyword evidence="2" id="KW-0378">Hydrolase</keyword>
<protein>
    <submittedName>
        <fullName evidence="5">UPF0374 protein</fullName>
    </submittedName>
</protein>
<dbReference type="InterPro" id="IPR007295">
    <property type="entry name" value="DUF402"/>
</dbReference>
<name>A0ABN6ZG28_9FIRM</name>
<reference evidence="5" key="1">
    <citation type="journal article" date="2024" name="Int. J. Syst. Evol. Microbiol.">
        <title>Turicibacter faecis sp. nov., isolated from faeces of heart failure mouse model.</title>
        <authorList>
            <person name="Imamura Y."/>
            <person name="Motooka D."/>
            <person name="Nakajima Y."/>
            <person name="Ito S."/>
            <person name="Kitakaze M."/>
            <person name="Iida T."/>
            <person name="Nakamura S."/>
        </authorList>
    </citation>
    <scope>NUCLEOTIDE SEQUENCE</scope>
    <source>
        <strain evidence="5">TC023</strain>
    </source>
</reference>
<dbReference type="InterPro" id="IPR050212">
    <property type="entry name" value="Ntdp-like"/>
</dbReference>
<dbReference type="InterPro" id="IPR035930">
    <property type="entry name" value="FomD-like_sf"/>
</dbReference>
<accession>A0ABN6ZG28</accession>
<evidence type="ECO:0000256" key="2">
    <source>
        <dbReference type="ARBA" id="ARBA00022801"/>
    </source>
</evidence>
<feature type="domain" description="DUF402" evidence="4">
    <location>
        <begin position="22"/>
        <end position="158"/>
    </location>
</feature>
<dbReference type="PIRSF" id="PIRSF028345">
    <property type="entry name" value="UCP028345"/>
    <property type="match status" value="1"/>
</dbReference>
<organism evidence="5 6">
    <name type="scientific">Turicibacter faecis</name>
    <dbReference type="NCBI Taxonomy" id="2963365"/>
    <lineage>
        <taxon>Bacteria</taxon>
        <taxon>Bacillati</taxon>
        <taxon>Bacillota</taxon>
        <taxon>Erysipelotrichia</taxon>
        <taxon>Erysipelotrichales</taxon>
        <taxon>Turicibacteraceae</taxon>
        <taxon>Turicibacter</taxon>
    </lineage>
</organism>
<keyword evidence="3" id="KW-0460">Magnesium</keyword>
<dbReference type="PANTHER" id="PTHR39159:SF1">
    <property type="entry name" value="UPF0374 PROTEIN YGAC"/>
    <property type="match status" value="1"/>
</dbReference>
<gene>
    <name evidence="5" type="ORF">T23_04290</name>
</gene>
<keyword evidence="1" id="KW-0479">Metal-binding</keyword>
<dbReference type="SUPFAM" id="SSF159234">
    <property type="entry name" value="FomD-like"/>
    <property type="match status" value="1"/>
</dbReference>
<proteinExistence type="predicted"/>
<dbReference type="EMBL" id="AP028127">
    <property type="protein sequence ID" value="BEH90327.1"/>
    <property type="molecule type" value="Genomic_DNA"/>
</dbReference>
<keyword evidence="6" id="KW-1185">Reference proteome</keyword>
<dbReference type="InterPro" id="IPR016882">
    <property type="entry name" value="SA1684"/>
</dbReference>
<evidence type="ECO:0000256" key="3">
    <source>
        <dbReference type="ARBA" id="ARBA00022842"/>
    </source>
</evidence>
<dbReference type="Gene3D" id="2.40.380.10">
    <property type="entry name" value="FomD-like"/>
    <property type="match status" value="1"/>
</dbReference>
<dbReference type="Proteomes" id="UP001432099">
    <property type="component" value="Chromosome"/>
</dbReference>
<dbReference type="PANTHER" id="PTHR39159">
    <property type="match status" value="1"/>
</dbReference>
<evidence type="ECO:0000259" key="4">
    <source>
        <dbReference type="Pfam" id="PF04167"/>
    </source>
</evidence>